<keyword evidence="2" id="KW-1133">Transmembrane helix</keyword>
<sequence>MAPTPTIEERNVGENDAFAGPTPSNSTASSGEKPAASSLTPWVIVVITAASFLAVTFLGYVAVCLMRRRRHRQRVGAAADAVKRHNCNYYRQSHSREGSFERPWPSPHKSHYYNTQPQDAVELQRSHLISKSRASRESWSSYGGSVMVADATIHPRQQNGSFSKPHDYTAVSANDDHQHQHPNPNQHQHSTSTATTSTMGRGTRVAARRNQEQYGYAHTNDDSDSEEEYEPHKRSMSSGDWKELEATGGRLRSSSLQDPATQGRGHPAFSPELQQQAQLPARLPRALATRRPSP</sequence>
<keyword evidence="4" id="KW-1185">Reference proteome</keyword>
<reference evidence="3 4" key="1">
    <citation type="submission" date="2023-01" db="EMBL/GenBank/DDBJ databases">
        <title>Analysis of 21 Apiospora genomes using comparative genomics revels a genus with tremendous synthesis potential of carbohydrate active enzymes and secondary metabolites.</title>
        <authorList>
            <person name="Sorensen T."/>
        </authorList>
    </citation>
    <scope>NUCLEOTIDE SEQUENCE [LARGE SCALE GENOMIC DNA]</scope>
    <source>
        <strain evidence="3 4">CBS 117206</strain>
    </source>
</reference>
<evidence type="ECO:0000256" key="2">
    <source>
        <dbReference type="SAM" id="Phobius"/>
    </source>
</evidence>
<feature type="region of interest" description="Disordered" evidence="1">
    <location>
        <begin position="1"/>
        <end position="35"/>
    </location>
</feature>
<feature type="transmembrane region" description="Helical" evidence="2">
    <location>
        <begin position="42"/>
        <end position="65"/>
    </location>
</feature>
<gene>
    <name evidence="3" type="ORF">PG999_013179</name>
</gene>
<keyword evidence="2" id="KW-0472">Membrane</keyword>
<evidence type="ECO:0000313" key="4">
    <source>
        <dbReference type="Proteomes" id="UP001392437"/>
    </source>
</evidence>
<feature type="region of interest" description="Disordered" evidence="1">
    <location>
        <begin position="156"/>
        <end position="294"/>
    </location>
</feature>
<name>A0AAW0Q8X6_9PEZI</name>
<organism evidence="3 4">
    <name type="scientific">Apiospora kogelbergensis</name>
    <dbReference type="NCBI Taxonomy" id="1337665"/>
    <lineage>
        <taxon>Eukaryota</taxon>
        <taxon>Fungi</taxon>
        <taxon>Dikarya</taxon>
        <taxon>Ascomycota</taxon>
        <taxon>Pezizomycotina</taxon>
        <taxon>Sordariomycetes</taxon>
        <taxon>Xylariomycetidae</taxon>
        <taxon>Amphisphaeriales</taxon>
        <taxon>Apiosporaceae</taxon>
        <taxon>Apiospora</taxon>
    </lineage>
</organism>
<feature type="compositionally biased region" description="Low complexity" evidence="1">
    <location>
        <begin position="271"/>
        <end position="294"/>
    </location>
</feature>
<dbReference type="EMBL" id="JAQQWP010000010">
    <property type="protein sequence ID" value="KAK8097235.1"/>
    <property type="molecule type" value="Genomic_DNA"/>
</dbReference>
<dbReference type="AlphaFoldDB" id="A0AAW0Q8X6"/>
<evidence type="ECO:0000313" key="3">
    <source>
        <dbReference type="EMBL" id="KAK8097235.1"/>
    </source>
</evidence>
<protein>
    <submittedName>
        <fullName evidence="3">Uncharacterized protein</fullName>
    </submittedName>
</protein>
<proteinExistence type="predicted"/>
<dbReference type="Proteomes" id="UP001392437">
    <property type="component" value="Unassembled WGS sequence"/>
</dbReference>
<keyword evidence="2" id="KW-0812">Transmembrane</keyword>
<feature type="compositionally biased region" description="Low complexity" evidence="1">
    <location>
        <begin position="181"/>
        <end position="198"/>
    </location>
</feature>
<evidence type="ECO:0000256" key="1">
    <source>
        <dbReference type="SAM" id="MobiDB-lite"/>
    </source>
</evidence>
<comment type="caution">
    <text evidence="3">The sequence shown here is derived from an EMBL/GenBank/DDBJ whole genome shotgun (WGS) entry which is preliminary data.</text>
</comment>
<accession>A0AAW0Q8X6</accession>